<organism evidence="2 3">
    <name type="scientific">Triangularia setosa</name>
    <dbReference type="NCBI Taxonomy" id="2587417"/>
    <lineage>
        <taxon>Eukaryota</taxon>
        <taxon>Fungi</taxon>
        <taxon>Dikarya</taxon>
        <taxon>Ascomycota</taxon>
        <taxon>Pezizomycotina</taxon>
        <taxon>Sordariomycetes</taxon>
        <taxon>Sordariomycetidae</taxon>
        <taxon>Sordariales</taxon>
        <taxon>Podosporaceae</taxon>
        <taxon>Triangularia</taxon>
    </lineage>
</organism>
<keyword evidence="3" id="KW-1185">Reference proteome</keyword>
<dbReference type="AlphaFoldDB" id="A0AAN6VY02"/>
<feature type="transmembrane region" description="Helical" evidence="1">
    <location>
        <begin position="89"/>
        <end position="114"/>
    </location>
</feature>
<protein>
    <submittedName>
        <fullName evidence="2">Uncharacterized protein</fullName>
    </submittedName>
</protein>
<comment type="caution">
    <text evidence="2">The sequence shown here is derived from an EMBL/GenBank/DDBJ whole genome shotgun (WGS) entry which is preliminary data.</text>
</comment>
<keyword evidence="1" id="KW-0472">Membrane</keyword>
<feature type="transmembrane region" description="Helical" evidence="1">
    <location>
        <begin position="22"/>
        <end position="40"/>
    </location>
</feature>
<sequence>MGVGGSGWTVGRDGKRIRTAKGAWLVGVVFFLLFVAMFPLNCYYSEFLVSVLLALVLPHLCLTIIPHTSSPLNSPYIYALSECSPLAQLYIPFALLARCLVAVLCYHVCLFACVTPGGEIC</sequence>
<accession>A0AAN6VY02</accession>
<gene>
    <name evidence="2" type="ORF">QBC36DRAFT_339103</name>
</gene>
<dbReference type="Proteomes" id="UP001302321">
    <property type="component" value="Unassembled WGS sequence"/>
</dbReference>
<reference evidence="2" key="2">
    <citation type="submission" date="2023-05" db="EMBL/GenBank/DDBJ databases">
        <authorList>
            <consortium name="Lawrence Berkeley National Laboratory"/>
            <person name="Steindorff A."/>
            <person name="Hensen N."/>
            <person name="Bonometti L."/>
            <person name="Westerberg I."/>
            <person name="Brannstrom I.O."/>
            <person name="Guillou S."/>
            <person name="Cros-Aarteil S."/>
            <person name="Calhoun S."/>
            <person name="Haridas S."/>
            <person name="Kuo A."/>
            <person name="Mondo S."/>
            <person name="Pangilinan J."/>
            <person name="Riley R."/>
            <person name="Labutti K."/>
            <person name="Andreopoulos B."/>
            <person name="Lipzen A."/>
            <person name="Chen C."/>
            <person name="Yanf M."/>
            <person name="Daum C."/>
            <person name="Ng V."/>
            <person name="Clum A."/>
            <person name="Ohm R."/>
            <person name="Martin F."/>
            <person name="Silar P."/>
            <person name="Natvig D."/>
            <person name="Lalanne C."/>
            <person name="Gautier V."/>
            <person name="Ament-Velasquez S.L."/>
            <person name="Kruys A."/>
            <person name="Hutchinson M.I."/>
            <person name="Powell A.J."/>
            <person name="Barry K."/>
            <person name="Miller A.N."/>
            <person name="Grigoriev I.V."/>
            <person name="Debuchy R."/>
            <person name="Gladieux P."/>
            <person name="Thoren M.H."/>
            <person name="Johannesson H."/>
        </authorList>
    </citation>
    <scope>NUCLEOTIDE SEQUENCE</scope>
    <source>
        <strain evidence="2">CBS 892.96</strain>
    </source>
</reference>
<reference evidence="2" key="1">
    <citation type="journal article" date="2023" name="Mol. Phylogenet. Evol.">
        <title>Genome-scale phylogeny and comparative genomics of the fungal order Sordariales.</title>
        <authorList>
            <person name="Hensen N."/>
            <person name="Bonometti L."/>
            <person name="Westerberg I."/>
            <person name="Brannstrom I.O."/>
            <person name="Guillou S."/>
            <person name="Cros-Aarteil S."/>
            <person name="Calhoun S."/>
            <person name="Haridas S."/>
            <person name="Kuo A."/>
            <person name="Mondo S."/>
            <person name="Pangilinan J."/>
            <person name="Riley R."/>
            <person name="LaButti K."/>
            <person name="Andreopoulos B."/>
            <person name="Lipzen A."/>
            <person name="Chen C."/>
            <person name="Yan M."/>
            <person name="Daum C."/>
            <person name="Ng V."/>
            <person name="Clum A."/>
            <person name="Steindorff A."/>
            <person name="Ohm R.A."/>
            <person name="Martin F."/>
            <person name="Silar P."/>
            <person name="Natvig D.O."/>
            <person name="Lalanne C."/>
            <person name="Gautier V."/>
            <person name="Ament-Velasquez S.L."/>
            <person name="Kruys A."/>
            <person name="Hutchinson M.I."/>
            <person name="Powell A.J."/>
            <person name="Barry K."/>
            <person name="Miller A.N."/>
            <person name="Grigoriev I.V."/>
            <person name="Debuchy R."/>
            <person name="Gladieux P."/>
            <person name="Hiltunen Thoren M."/>
            <person name="Johannesson H."/>
        </authorList>
    </citation>
    <scope>NUCLEOTIDE SEQUENCE</scope>
    <source>
        <strain evidence="2">CBS 892.96</strain>
    </source>
</reference>
<proteinExistence type="predicted"/>
<feature type="transmembrane region" description="Helical" evidence="1">
    <location>
        <begin position="47"/>
        <end position="69"/>
    </location>
</feature>
<name>A0AAN6VY02_9PEZI</name>
<evidence type="ECO:0000256" key="1">
    <source>
        <dbReference type="SAM" id="Phobius"/>
    </source>
</evidence>
<evidence type="ECO:0000313" key="3">
    <source>
        <dbReference type="Proteomes" id="UP001302321"/>
    </source>
</evidence>
<keyword evidence="1" id="KW-1133">Transmembrane helix</keyword>
<dbReference type="EMBL" id="MU866493">
    <property type="protein sequence ID" value="KAK4171874.1"/>
    <property type="molecule type" value="Genomic_DNA"/>
</dbReference>
<evidence type="ECO:0000313" key="2">
    <source>
        <dbReference type="EMBL" id="KAK4171874.1"/>
    </source>
</evidence>
<keyword evidence="1" id="KW-0812">Transmembrane</keyword>